<feature type="domain" description="ABC transmembrane type-1" evidence="9">
    <location>
        <begin position="56"/>
        <end position="257"/>
    </location>
</feature>
<feature type="transmembrane region" description="Helical" evidence="8">
    <location>
        <begin position="62"/>
        <end position="83"/>
    </location>
</feature>
<name>A0ABP7J2N3_9ACTN</name>
<dbReference type="PROSITE" id="PS50928">
    <property type="entry name" value="ABC_TM1"/>
    <property type="match status" value="1"/>
</dbReference>
<dbReference type="CDD" id="cd06261">
    <property type="entry name" value="TM_PBP2"/>
    <property type="match status" value="1"/>
</dbReference>
<evidence type="ECO:0000313" key="10">
    <source>
        <dbReference type="EMBL" id="GAA3832831.1"/>
    </source>
</evidence>
<protein>
    <submittedName>
        <fullName evidence="10">ABC transporter permease subunit</fullName>
    </submittedName>
</protein>
<comment type="caution">
    <text evidence="10">The sequence shown here is derived from an EMBL/GenBank/DDBJ whole genome shotgun (WGS) entry which is preliminary data.</text>
</comment>
<feature type="transmembrane region" description="Helical" evidence="8">
    <location>
        <begin position="138"/>
        <end position="155"/>
    </location>
</feature>
<dbReference type="Proteomes" id="UP001501009">
    <property type="component" value="Unassembled WGS sequence"/>
</dbReference>
<feature type="transmembrane region" description="Helical" evidence="8">
    <location>
        <begin position="197"/>
        <end position="220"/>
    </location>
</feature>
<gene>
    <name evidence="10" type="ORF">GCM10022403_077350</name>
</gene>
<evidence type="ECO:0000256" key="7">
    <source>
        <dbReference type="ARBA" id="ARBA00023136"/>
    </source>
</evidence>
<feature type="transmembrane region" description="Helical" evidence="8">
    <location>
        <begin position="240"/>
        <end position="260"/>
    </location>
</feature>
<dbReference type="EMBL" id="BAABDE010000030">
    <property type="protein sequence ID" value="GAA3832831.1"/>
    <property type="molecule type" value="Genomic_DNA"/>
</dbReference>
<keyword evidence="4" id="KW-0997">Cell inner membrane</keyword>
<dbReference type="PANTHER" id="PTHR43357">
    <property type="entry name" value="INNER MEMBRANE ABC TRANSPORTER PERMEASE PROTEIN YDCV"/>
    <property type="match status" value="1"/>
</dbReference>
<evidence type="ECO:0000256" key="3">
    <source>
        <dbReference type="ARBA" id="ARBA00022475"/>
    </source>
</evidence>
<proteinExistence type="inferred from homology"/>
<keyword evidence="6 8" id="KW-1133">Transmembrane helix</keyword>
<evidence type="ECO:0000256" key="6">
    <source>
        <dbReference type="ARBA" id="ARBA00022989"/>
    </source>
</evidence>
<organism evidence="10 11">
    <name type="scientific">Streptomyces coacervatus</name>
    <dbReference type="NCBI Taxonomy" id="647381"/>
    <lineage>
        <taxon>Bacteria</taxon>
        <taxon>Bacillati</taxon>
        <taxon>Actinomycetota</taxon>
        <taxon>Actinomycetes</taxon>
        <taxon>Kitasatosporales</taxon>
        <taxon>Streptomycetaceae</taxon>
        <taxon>Streptomyces</taxon>
    </lineage>
</organism>
<reference evidence="11" key="1">
    <citation type="journal article" date="2019" name="Int. J. Syst. Evol. Microbiol.">
        <title>The Global Catalogue of Microorganisms (GCM) 10K type strain sequencing project: providing services to taxonomists for standard genome sequencing and annotation.</title>
        <authorList>
            <consortium name="The Broad Institute Genomics Platform"/>
            <consortium name="The Broad Institute Genome Sequencing Center for Infectious Disease"/>
            <person name="Wu L."/>
            <person name="Ma J."/>
        </authorList>
    </citation>
    <scope>NUCLEOTIDE SEQUENCE [LARGE SCALE GENOMIC DNA]</scope>
    <source>
        <strain evidence="11">JCM 17138</strain>
    </source>
</reference>
<evidence type="ECO:0000256" key="2">
    <source>
        <dbReference type="ARBA" id="ARBA00022448"/>
    </source>
</evidence>
<keyword evidence="7 8" id="KW-0472">Membrane</keyword>
<keyword evidence="2 8" id="KW-0813">Transport</keyword>
<dbReference type="Gene3D" id="1.10.3720.10">
    <property type="entry name" value="MetI-like"/>
    <property type="match status" value="1"/>
</dbReference>
<comment type="subcellular location">
    <subcellularLocation>
        <location evidence="1">Cell inner membrane</location>
        <topology evidence="1">Multi-pass membrane protein</topology>
    </subcellularLocation>
    <subcellularLocation>
        <location evidence="8">Cell membrane</location>
        <topology evidence="8">Multi-pass membrane protein</topology>
    </subcellularLocation>
</comment>
<sequence>MARLNPWRWVVLGLAALYFLVPLAASVVFTVDVPGQGITFDAYSQIVSTDGFVSSLVLSLELALATIAIVLLLMVPAMVALRLGAPRLRPVVEVICQLPLVVPPIAFVAGISTVLKWGPEYLSRTPLFETFVAVQNPSFPFVLVMAYVVMALPFVHRSLDAGLRAIDVRTLVEAARSCGASWPQALLRSVLPNLRGALLNASFLTLALVLGEFTVAQLLGFQPFAVWIYSVGGSQAQLSVAVSVLSLLVTWALLLALAGVGGRTRTASSRG</sequence>
<keyword evidence="5 8" id="KW-0812">Transmembrane</keyword>
<dbReference type="SUPFAM" id="SSF161098">
    <property type="entry name" value="MetI-like"/>
    <property type="match status" value="1"/>
</dbReference>
<keyword evidence="3" id="KW-1003">Cell membrane</keyword>
<evidence type="ECO:0000256" key="4">
    <source>
        <dbReference type="ARBA" id="ARBA00022519"/>
    </source>
</evidence>
<dbReference type="RefSeq" id="WP_275780868.1">
    <property type="nucleotide sequence ID" value="NZ_BAABDE010000030.1"/>
</dbReference>
<evidence type="ECO:0000256" key="1">
    <source>
        <dbReference type="ARBA" id="ARBA00004429"/>
    </source>
</evidence>
<dbReference type="InterPro" id="IPR035906">
    <property type="entry name" value="MetI-like_sf"/>
</dbReference>
<feature type="transmembrane region" description="Helical" evidence="8">
    <location>
        <begin position="95"/>
        <end position="118"/>
    </location>
</feature>
<evidence type="ECO:0000259" key="9">
    <source>
        <dbReference type="PROSITE" id="PS50928"/>
    </source>
</evidence>
<comment type="similarity">
    <text evidence="8">Belongs to the binding-protein-dependent transport system permease family.</text>
</comment>
<evidence type="ECO:0000256" key="5">
    <source>
        <dbReference type="ARBA" id="ARBA00022692"/>
    </source>
</evidence>
<dbReference type="Pfam" id="PF00528">
    <property type="entry name" value="BPD_transp_1"/>
    <property type="match status" value="1"/>
</dbReference>
<dbReference type="InterPro" id="IPR000515">
    <property type="entry name" value="MetI-like"/>
</dbReference>
<keyword evidence="11" id="KW-1185">Reference proteome</keyword>
<evidence type="ECO:0000256" key="8">
    <source>
        <dbReference type="RuleBase" id="RU363032"/>
    </source>
</evidence>
<dbReference type="PANTHER" id="PTHR43357:SF4">
    <property type="entry name" value="INNER MEMBRANE ABC TRANSPORTER PERMEASE PROTEIN YDCV"/>
    <property type="match status" value="1"/>
</dbReference>
<evidence type="ECO:0000313" key="11">
    <source>
        <dbReference type="Proteomes" id="UP001501009"/>
    </source>
</evidence>
<accession>A0ABP7J2N3</accession>